<sequence>MNPIHYDENIVLNEQEQEQDIVPNVQDISNEQYMISSGKDMILSSVGNSNYTGTGTSAQSTVSSFMKHRPLPERWIQQHTEDGNEFTSGNKQENDIRKTDIRVVVALEIGTTHSGFAYANKANPEPITNDHVECIRLNSYPINLIKCSALSNGPEQDKTNTVLAYDDNLQLVAWGYPALAQGFPKKKKALVRPQPKPVELFMLHLANIKEEDKPPLPPGLNAERVITDYLHEMNKLILETLNSRWPGILYPQQIRFVLPVPAEWNDEARAIMRLCMYNAGYLGHRQSENLVFITEPEAIAIYCMKTLTSFLIVDCKESTVDLTTMILLPNMKIGEITERSGDLCGSSYVDREFLKFIGRKLGFAALKKLKENHYEQMQYFVQQFCSRVKFSFNGNPNEYSPRELDIERICPALMQYVTGQDKDLMEEAEWFIELDFQAVKDMFDPVVKKIIDLIQRQCASTERRPAAMFLVGVFSENLYLQTQIRRHFATQIPIIAVPKHPMAAIERGALEYGLNLDVVQTRVLKYCYGVEVNAKWETHDPPQRRTPSGRVFRFHRLALRGVEVDVDQKFYYTYTADQNQTDMTFNLFITPDNNAKYCDEDGMKMLGRLKIYLSDSREQKKSKGFSFTLKKRVVEVELILTFGTMEIKATAINKKTGQVYESVFELEF</sequence>
<dbReference type="Proteomes" id="UP000789702">
    <property type="component" value="Unassembled WGS sequence"/>
</dbReference>
<organism evidence="1 2">
    <name type="scientific">Dentiscutata heterogama</name>
    <dbReference type="NCBI Taxonomy" id="1316150"/>
    <lineage>
        <taxon>Eukaryota</taxon>
        <taxon>Fungi</taxon>
        <taxon>Fungi incertae sedis</taxon>
        <taxon>Mucoromycota</taxon>
        <taxon>Glomeromycotina</taxon>
        <taxon>Glomeromycetes</taxon>
        <taxon>Diversisporales</taxon>
        <taxon>Gigasporaceae</taxon>
        <taxon>Dentiscutata</taxon>
    </lineage>
</organism>
<proteinExistence type="predicted"/>
<evidence type="ECO:0000313" key="1">
    <source>
        <dbReference type="EMBL" id="CAG8462463.1"/>
    </source>
</evidence>
<dbReference type="EMBL" id="CAJVPU010000801">
    <property type="protein sequence ID" value="CAG8462463.1"/>
    <property type="molecule type" value="Genomic_DNA"/>
</dbReference>
<keyword evidence="2" id="KW-1185">Reference proteome</keyword>
<gene>
    <name evidence="1" type="ORF">DHETER_LOCUS1346</name>
</gene>
<reference evidence="1" key="1">
    <citation type="submission" date="2021-06" db="EMBL/GenBank/DDBJ databases">
        <authorList>
            <person name="Kallberg Y."/>
            <person name="Tangrot J."/>
            <person name="Rosling A."/>
        </authorList>
    </citation>
    <scope>NUCLEOTIDE SEQUENCE</scope>
    <source>
        <strain evidence="1">IL203A</strain>
    </source>
</reference>
<protein>
    <submittedName>
        <fullName evidence="1">11503_t:CDS:1</fullName>
    </submittedName>
</protein>
<comment type="caution">
    <text evidence="1">The sequence shown here is derived from an EMBL/GenBank/DDBJ whole genome shotgun (WGS) entry which is preliminary data.</text>
</comment>
<name>A0ACA9KB22_9GLOM</name>
<accession>A0ACA9KB22</accession>
<evidence type="ECO:0000313" key="2">
    <source>
        <dbReference type="Proteomes" id="UP000789702"/>
    </source>
</evidence>